<keyword evidence="5" id="KW-0256">Endoplasmic reticulum</keyword>
<feature type="transmembrane region" description="Helical" evidence="11">
    <location>
        <begin position="96"/>
        <end position="117"/>
    </location>
</feature>
<comment type="subcellular location">
    <subcellularLocation>
        <location evidence="1">Endoplasmic reticulum membrane</location>
        <topology evidence="1">Multi-pass membrane protein</topology>
    </subcellularLocation>
</comment>
<reference evidence="12" key="1">
    <citation type="submission" date="2021-01" db="EMBL/GenBank/DDBJ databases">
        <authorList>
            <person name="Corre E."/>
            <person name="Pelletier E."/>
            <person name="Niang G."/>
            <person name="Scheremetjew M."/>
            <person name="Finn R."/>
            <person name="Kale V."/>
            <person name="Holt S."/>
            <person name="Cochrane G."/>
            <person name="Meng A."/>
            <person name="Brown T."/>
            <person name="Cohen L."/>
        </authorList>
    </citation>
    <scope>NUCLEOTIDE SEQUENCE</scope>
    <source>
        <strain evidence="12">UTEX LB 2760</strain>
    </source>
</reference>
<dbReference type="PANTHER" id="PTHR10585">
    <property type="entry name" value="ER LUMEN PROTEIN RETAINING RECEPTOR"/>
    <property type="match status" value="1"/>
</dbReference>
<dbReference type="GO" id="GO:0006621">
    <property type="term" value="P:protein retention in ER lumen"/>
    <property type="evidence" value="ECO:0007669"/>
    <property type="project" value="InterPro"/>
</dbReference>
<name>A0A7S0BJR3_9RHOD</name>
<evidence type="ECO:0000256" key="8">
    <source>
        <dbReference type="ARBA" id="ARBA00022989"/>
    </source>
</evidence>
<keyword evidence="6" id="KW-0931">ER-Golgi transport</keyword>
<keyword evidence="8 11" id="KW-1133">Transmembrane helix</keyword>
<evidence type="ECO:0000256" key="7">
    <source>
        <dbReference type="ARBA" id="ARBA00022927"/>
    </source>
</evidence>
<dbReference type="AlphaFoldDB" id="A0A7S0BJR3"/>
<feature type="transmembrane region" description="Helical" evidence="11">
    <location>
        <begin position="183"/>
        <end position="204"/>
    </location>
</feature>
<evidence type="ECO:0000256" key="9">
    <source>
        <dbReference type="ARBA" id="ARBA00023136"/>
    </source>
</evidence>
<keyword evidence="3" id="KW-0813">Transport</keyword>
<comment type="similarity">
    <text evidence="2">Belongs to the ERD2 family.</text>
</comment>
<evidence type="ECO:0000256" key="1">
    <source>
        <dbReference type="ARBA" id="ARBA00004477"/>
    </source>
</evidence>
<organism evidence="12">
    <name type="scientific">Rhodosorus marinus</name>
    <dbReference type="NCBI Taxonomy" id="101924"/>
    <lineage>
        <taxon>Eukaryota</taxon>
        <taxon>Rhodophyta</taxon>
        <taxon>Stylonematophyceae</taxon>
        <taxon>Stylonematales</taxon>
        <taxon>Stylonemataceae</taxon>
        <taxon>Rhodosorus</taxon>
    </lineage>
</organism>
<dbReference type="Pfam" id="PF00810">
    <property type="entry name" value="ER_lumen_recept"/>
    <property type="match status" value="1"/>
</dbReference>
<dbReference type="EMBL" id="HBEK01009436">
    <property type="protein sequence ID" value="CAD8395220.1"/>
    <property type="molecule type" value="Transcribed_RNA"/>
</dbReference>
<evidence type="ECO:0000256" key="11">
    <source>
        <dbReference type="SAM" id="Phobius"/>
    </source>
</evidence>
<evidence type="ECO:0000256" key="6">
    <source>
        <dbReference type="ARBA" id="ARBA00022892"/>
    </source>
</evidence>
<dbReference type="GO" id="GO:0015031">
    <property type="term" value="P:protein transport"/>
    <property type="evidence" value="ECO:0007669"/>
    <property type="project" value="UniProtKB-KW"/>
</dbReference>
<dbReference type="InterPro" id="IPR000133">
    <property type="entry name" value="ER_ret_rcpt"/>
</dbReference>
<dbReference type="PRINTS" id="PR00660">
    <property type="entry name" value="ERLUMENR"/>
</dbReference>
<feature type="transmembrane region" description="Helical" evidence="11">
    <location>
        <begin position="155"/>
        <end position="177"/>
    </location>
</feature>
<keyword evidence="7" id="KW-0653">Protein transport</keyword>
<evidence type="ECO:0000256" key="2">
    <source>
        <dbReference type="ARBA" id="ARBA00010120"/>
    </source>
</evidence>
<gene>
    <name evidence="12" type="ORF">RMAR0315_LOCUS5206</name>
</gene>
<feature type="transmembrane region" description="Helical" evidence="11">
    <location>
        <begin position="36"/>
        <end position="54"/>
    </location>
</feature>
<evidence type="ECO:0000256" key="10">
    <source>
        <dbReference type="ARBA" id="ARBA00023170"/>
    </source>
</evidence>
<evidence type="ECO:0000313" key="12">
    <source>
        <dbReference type="EMBL" id="CAD8395220.1"/>
    </source>
</evidence>
<proteinExistence type="inferred from homology"/>
<dbReference type="GO" id="GO:0046923">
    <property type="term" value="F:ER retention sequence binding"/>
    <property type="evidence" value="ECO:0007669"/>
    <property type="project" value="InterPro"/>
</dbReference>
<evidence type="ECO:0000256" key="3">
    <source>
        <dbReference type="ARBA" id="ARBA00022448"/>
    </source>
</evidence>
<dbReference type="GO" id="GO:0005789">
    <property type="term" value="C:endoplasmic reticulum membrane"/>
    <property type="evidence" value="ECO:0007669"/>
    <property type="project" value="UniProtKB-SubCell"/>
</dbReference>
<evidence type="ECO:0000256" key="5">
    <source>
        <dbReference type="ARBA" id="ARBA00022824"/>
    </source>
</evidence>
<sequence length="217" mass="25383">MNVFRILGDLFHVAAILILLRKMTMTKSCAGISLRTQILYLLVFSCRYLDLFWLNPVHSPLRFYNTIMKLAFIGTSVYTIFLMLKKYKHTYDEVNDTFRIEFLIGPAALCAIVFHLKVTPFEIVWAFSIFLESLAIMPQLFLLQKTGEVENITAHYVVALGSYRAWYLLNWIWRYMYEGKPKILVSVAGLVQTALYSDFFYHYFMSRKTGKKLKLPP</sequence>
<evidence type="ECO:0008006" key="13">
    <source>
        <dbReference type="Google" id="ProtNLM"/>
    </source>
</evidence>
<feature type="transmembrane region" description="Helical" evidence="11">
    <location>
        <begin position="66"/>
        <end position="84"/>
    </location>
</feature>
<keyword evidence="9 11" id="KW-0472">Membrane</keyword>
<evidence type="ECO:0000256" key="4">
    <source>
        <dbReference type="ARBA" id="ARBA00022692"/>
    </source>
</evidence>
<keyword evidence="10" id="KW-0675">Receptor</keyword>
<keyword evidence="4 11" id="KW-0812">Transmembrane</keyword>
<feature type="transmembrane region" description="Helical" evidence="11">
    <location>
        <begin position="123"/>
        <end position="143"/>
    </location>
</feature>
<dbReference type="PROSITE" id="PS00951">
    <property type="entry name" value="ER_LUMEN_RECEPTOR_1"/>
    <property type="match status" value="1"/>
</dbReference>
<dbReference type="GO" id="GO:0016192">
    <property type="term" value="P:vesicle-mediated transport"/>
    <property type="evidence" value="ECO:0007669"/>
    <property type="project" value="UniProtKB-KW"/>
</dbReference>
<accession>A0A7S0BJR3</accession>
<protein>
    <recommendedName>
        <fullName evidence="13">ER lumen protein-retaining receptor</fullName>
    </recommendedName>
</protein>